<comment type="caution">
    <text evidence="3">The sequence shown here is derived from an EMBL/GenBank/DDBJ whole genome shotgun (WGS) entry which is preliminary data.</text>
</comment>
<gene>
    <name evidence="3" type="ORF">SYV04_04505</name>
</gene>
<feature type="region of interest" description="Disordered" evidence="1">
    <location>
        <begin position="156"/>
        <end position="177"/>
    </location>
</feature>
<feature type="chain" id="PRO_5046198704" description="Periplasmic heavy metal sensor" evidence="2">
    <location>
        <begin position="21"/>
        <end position="177"/>
    </location>
</feature>
<dbReference type="Proteomes" id="UP001291309">
    <property type="component" value="Unassembled WGS sequence"/>
</dbReference>
<feature type="signal peptide" evidence="2">
    <location>
        <begin position="1"/>
        <end position="20"/>
    </location>
</feature>
<protein>
    <recommendedName>
        <fullName evidence="5">Periplasmic heavy metal sensor</fullName>
    </recommendedName>
</protein>
<evidence type="ECO:0008006" key="5">
    <source>
        <dbReference type="Google" id="ProtNLM"/>
    </source>
</evidence>
<evidence type="ECO:0000256" key="1">
    <source>
        <dbReference type="SAM" id="MobiDB-lite"/>
    </source>
</evidence>
<proteinExistence type="predicted"/>
<dbReference type="EMBL" id="JAXIVS010000001">
    <property type="protein sequence ID" value="MDY7225628.1"/>
    <property type="molecule type" value="Genomic_DNA"/>
</dbReference>
<evidence type="ECO:0000313" key="3">
    <source>
        <dbReference type="EMBL" id="MDY7225628.1"/>
    </source>
</evidence>
<evidence type="ECO:0000256" key="2">
    <source>
        <dbReference type="SAM" id="SignalP"/>
    </source>
</evidence>
<reference evidence="3 4" key="1">
    <citation type="submission" date="2023-12" db="EMBL/GenBank/DDBJ databases">
        <title>the genome sequence of Hyalangium sp. s54d21.</title>
        <authorList>
            <person name="Zhang X."/>
        </authorList>
    </citation>
    <scope>NUCLEOTIDE SEQUENCE [LARGE SCALE GENOMIC DNA]</scope>
    <source>
        <strain evidence="4">s54d21</strain>
    </source>
</reference>
<evidence type="ECO:0000313" key="4">
    <source>
        <dbReference type="Proteomes" id="UP001291309"/>
    </source>
</evidence>
<sequence>MNRIRLAVLTVALLPLGALAASPQADADKEASQEAEKQARVARVVGLSAELDLDSAQALKLDETLRKFDERRRPLREQVRESAQILERAADGDTAALSQSDQAAQRAFDARAQLASLDREMFQELSRDLPPQKRAKLALFMARFDNKLMKFKHKFREQRREQMKQKMLKLRDRDDRG</sequence>
<dbReference type="RefSeq" id="WP_321544334.1">
    <property type="nucleotide sequence ID" value="NZ_JAXIVS010000001.1"/>
</dbReference>
<keyword evidence="4" id="KW-1185">Reference proteome</keyword>
<organism evidence="3 4">
    <name type="scientific">Hyalangium rubrum</name>
    <dbReference type="NCBI Taxonomy" id="3103134"/>
    <lineage>
        <taxon>Bacteria</taxon>
        <taxon>Pseudomonadati</taxon>
        <taxon>Myxococcota</taxon>
        <taxon>Myxococcia</taxon>
        <taxon>Myxococcales</taxon>
        <taxon>Cystobacterineae</taxon>
        <taxon>Archangiaceae</taxon>
        <taxon>Hyalangium</taxon>
    </lineage>
</organism>
<keyword evidence="2" id="KW-0732">Signal</keyword>
<feature type="compositionally biased region" description="Basic and acidic residues" evidence="1">
    <location>
        <begin position="158"/>
        <end position="177"/>
    </location>
</feature>
<accession>A0ABU5GYP0</accession>
<dbReference type="Gene3D" id="1.20.120.1490">
    <property type="match status" value="1"/>
</dbReference>
<name>A0ABU5GYP0_9BACT</name>